<evidence type="ECO:0000313" key="1">
    <source>
        <dbReference type="EMBL" id="GAT61874.1"/>
    </source>
</evidence>
<gene>
    <name evidence="1" type="ORF">PJIAN_1461</name>
</gene>
<dbReference type="STRING" id="681398.PJIAN_1461"/>
<evidence type="ECO:0000313" key="2">
    <source>
        <dbReference type="Proteomes" id="UP000076586"/>
    </source>
</evidence>
<dbReference type="Proteomes" id="UP000076586">
    <property type="component" value="Unassembled WGS sequence"/>
</dbReference>
<dbReference type="AlphaFoldDB" id="A0A170YKF5"/>
<accession>A0A170YKF5</accession>
<reference evidence="2" key="1">
    <citation type="submission" date="2016-04" db="EMBL/GenBank/DDBJ databases">
        <title>Draft genome sequence of Paludibacter jiangxiensis strain NM7.</title>
        <authorList>
            <person name="Qiu Y."/>
            <person name="Matsuura N."/>
            <person name="Ohashi A."/>
            <person name="Tourlousse M.D."/>
            <person name="Sekiguchi Y."/>
        </authorList>
    </citation>
    <scope>NUCLEOTIDE SEQUENCE [LARGE SCALE GENOMIC DNA]</scope>
    <source>
        <strain evidence="2">NM7</strain>
    </source>
</reference>
<protein>
    <submittedName>
        <fullName evidence="1">Uncharacterized protein</fullName>
    </submittedName>
</protein>
<keyword evidence="2" id="KW-1185">Reference proteome</keyword>
<sequence length="48" mass="5770">MNRKPVHNRHLAQWRVARLIEYSTSPGWRRFSGSVTCAHTKLSWKQKY</sequence>
<name>A0A170YKF5_9BACT</name>
<comment type="caution">
    <text evidence="1">The sequence shown here is derived from an EMBL/GenBank/DDBJ whole genome shotgun (WGS) entry which is preliminary data.</text>
</comment>
<dbReference type="EMBL" id="BDCR01000001">
    <property type="protein sequence ID" value="GAT61874.1"/>
    <property type="molecule type" value="Genomic_DNA"/>
</dbReference>
<organism evidence="1 2">
    <name type="scientific">Paludibacter jiangxiensis</name>
    <dbReference type="NCBI Taxonomy" id="681398"/>
    <lineage>
        <taxon>Bacteria</taxon>
        <taxon>Pseudomonadati</taxon>
        <taxon>Bacteroidota</taxon>
        <taxon>Bacteroidia</taxon>
        <taxon>Bacteroidales</taxon>
        <taxon>Paludibacteraceae</taxon>
        <taxon>Paludibacter</taxon>
    </lineage>
</organism>
<dbReference type="RefSeq" id="WP_153802451.1">
    <property type="nucleotide sequence ID" value="NZ_BDCR01000001.1"/>
</dbReference>
<proteinExistence type="predicted"/>
<reference evidence="2" key="2">
    <citation type="journal article" date="2017" name="Genome Announc.">
        <title>Draft genome sequence of Paludibacter jiangxiensis NM7(T), a propionate-producing fermentative bacterium.</title>
        <authorList>
            <person name="Qiu Y.-L."/>
            <person name="Tourlousse D.M."/>
            <person name="Matsuura N."/>
            <person name="Ohashi A."/>
            <person name="Sekiguchi Y."/>
        </authorList>
    </citation>
    <scope>NUCLEOTIDE SEQUENCE [LARGE SCALE GENOMIC DNA]</scope>
    <source>
        <strain evidence="2">NM7</strain>
    </source>
</reference>